<keyword evidence="6" id="KW-1185">Reference proteome</keyword>
<evidence type="ECO:0000256" key="1">
    <source>
        <dbReference type="ARBA" id="ARBA00001933"/>
    </source>
</evidence>
<name>A0ABQ2YLC0_9GAMM</name>
<dbReference type="EMBL" id="BMXS01000004">
    <property type="protein sequence ID" value="GGX87487.1"/>
    <property type="molecule type" value="Genomic_DNA"/>
</dbReference>
<comment type="caution">
    <text evidence="5">The sequence shown here is derived from an EMBL/GenBank/DDBJ whole genome shotgun (WGS) entry which is preliminary data.</text>
</comment>
<keyword evidence="3" id="KW-0663">Pyridoxal phosphate</keyword>
<reference evidence="6" key="1">
    <citation type="journal article" date="2019" name="Int. J. Syst. Evol. Microbiol.">
        <title>The Global Catalogue of Microorganisms (GCM) 10K type strain sequencing project: providing services to taxonomists for standard genome sequencing and annotation.</title>
        <authorList>
            <consortium name="The Broad Institute Genomics Platform"/>
            <consortium name="The Broad Institute Genome Sequencing Center for Infectious Disease"/>
            <person name="Wu L."/>
            <person name="Ma J."/>
        </authorList>
    </citation>
    <scope>NUCLEOTIDE SEQUENCE [LARGE SCALE GENOMIC DNA]</scope>
    <source>
        <strain evidence="6">KCTC 22228</strain>
    </source>
</reference>
<dbReference type="InterPro" id="IPR001597">
    <property type="entry name" value="ArAA_b-elim_lyase/Thr_aldolase"/>
</dbReference>
<evidence type="ECO:0000256" key="2">
    <source>
        <dbReference type="ARBA" id="ARBA00011881"/>
    </source>
</evidence>
<dbReference type="InterPro" id="IPR015424">
    <property type="entry name" value="PyrdxlP-dep_Trfase"/>
</dbReference>
<dbReference type="Gene3D" id="3.40.640.10">
    <property type="entry name" value="Type I PLP-dependent aspartate aminotransferase-like (Major domain)"/>
    <property type="match status" value="1"/>
</dbReference>
<organism evidence="5 6">
    <name type="scientific">Litchfieldella qijiaojingensis</name>
    <dbReference type="NCBI Taxonomy" id="980347"/>
    <lineage>
        <taxon>Bacteria</taxon>
        <taxon>Pseudomonadati</taxon>
        <taxon>Pseudomonadota</taxon>
        <taxon>Gammaproteobacteria</taxon>
        <taxon>Oceanospirillales</taxon>
        <taxon>Halomonadaceae</taxon>
        <taxon>Litchfieldella</taxon>
    </lineage>
</organism>
<evidence type="ECO:0000256" key="3">
    <source>
        <dbReference type="ARBA" id="ARBA00022898"/>
    </source>
</evidence>
<protein>
    <recommendedName>
        <fullName evidence="4">Aromatic amino acid beta-eliminating lyase/threonine aldolase domain-containing protein</fullName>
    </recommendedName>
</protein>
<gene>
    <name evidence="5" type="ORF">GCM10007160_13620</name>
</gene>
<comment type="cofactor">
    <cofactor evidence="1">
        <name>pyridoxal 5'-phosphate</name>
        <dbReference type="ChEBI" id="CHEBI:597326"/>
    </cofactor>
</comment>
<comment type="subunit">
    <text evidence="2">Homotetramer.</text>
</comment>
<sequence>MTMTSMNVTLAKPKRIFASDNASGVHPRVMEALQAANQGHHLGYGNDPFSERVRGLFKEVFGPSAETFLMLNGTGSNVLALKGMLRSHESVYSRSCHHKNRRASRTFCATLRVFCHA</sequence>
<evidence type="ECO:0000313" key="6">
    <source>
        <dbReference type="Proteomes" id="UP000653056"/>
    </source>
</evidence>
<dbReference type="InterPro" id="IPR015421">
    <property type="entry name" value="PyrdxlP-dep_Trfase_major"/>
</dbReference>
<dbReference type="Pfam" id="PF01212">
    <property type="entry name" value="Beta_elim_lyase"/>
    <property type="match status" value="1"/>
</dbReference>
<accession>A0ABQ2YLC0</accession>
<dbReference type="RefSeq" id="WP_229803317.1">
    <property type="nucleotide sequence ID" value="NZ_BMXS01000004.1"/>
</dbReference>
<evidence type="ECO:0000259" key="4">
    <source>
        <dbReference type="Pfam" id="PF01212"/>
    </source>
</evidence>
<dbReference type="Proteomes" id="UP000653056">
    <property type="component" value="Unassembled WGS sequence"/>
</dbReference>
<feature type="domain" description="Aromatic amino acid beta-eliminating lyase/threonine aldolase" evidence="4">
    <location>
        <begin position="17"/>
        <end position="98"/>
    </location>
</feature>
<evidence type="ECO:0000313" key="5">
    <source>
        <dbReference type="EMBL" id="GGX87487.1"/>
    </source>
</evidence>
<proteinExistence type="predicted"/>
<dbReference type="SUPFAM" id="SSF53383">
    <property type="entry name" value="PLP-dependent transferases"/>
    <property type="match status" value="1"/>
</dbReference>